<evidence type="ECO:0000313" key="2">
    <source>
        <dbReference type="EMBL" id="SUQ19294.1"/>
    </source>
</evidence>
<dbReference type="EMBL" id="UHJL01000001">
    <property type="protein sequence ID" value="SUQ19294.1"/>
    <property type="molecule type" value="Genomic_DNA"/>
</dbReference>
<protein>
    <submittedName>
        <fullName evidence="2">Uncharacterized protein</fullName>
    </submittedName>
</protein>
<feature type="chain" id="PRO_5016755563" evidence="1">
    <location>
        <begin position="21"/>
        <end position="521"/>
    </location>
</feature>
<organism evidence="2 3">
    <name type="scientific">Fibrobacter succinogenes</name>
    <name type="common">Bacteroides succinogenes</name>
    <dbReference type="NCBI Taxonomy" id="833"/>
    <lineage>
        <taxon>Bacteria</taxon>
        <taxon>Pseudomonadati</taxon>
        <taxon>Fibrobacterota</taxon>
        <taxon>Fibrobacteria</taxon>
        <taxon>Fibrobacterales</taxon>
        <taxon>Fibrobacteraceae</taxon>
        <taxon>Fibrobacter</taxon>
    </lineage>
</organism>
<evidence type="ECO:0000256" key="1">
    <source>
        <dbReference type="SAM" id="SignalP"/>
    </source>
</evidence>
<feature type="signal peptide" evidence="1">
    <location>
        <begin position="1"/>
        <end position="20"/>
    </location>
</feature>
<sequence>MKKMFLASCLLAASVFAAPAAEDVKAATEKPAVEAKAAVTKAKAVTAKKATKAKAKAETAVKDAKATAAATDAKAQEAAKTATADAKAAVTEKAPAAVEAKAKEEAKAVEAKAEAVKADAAAAVETKAPAEPIIPALAPTPEAPKAEPAPVAEVKAPAAPVAEAPAPVAAPAPAVEVPAAVEAPAEVATAEPASTASRKKKKMIENAVFTVNEIDFDINADFELEAGKVFWTSEEDRNSDNLEKWSGQANFAILAETNNFKGKIALAFYPGDLKTDNINGETGSAEDYFSLDEAWAYQSKGNFSFRVGRWDNTDKNGDYFGGYIDGYKNGFLSTQDPENQFEFGFAPNENIDLAFSFISKATHLNKGDLRLVFNFHELPSLELFDIQLGYRSNVFDKVYDSDAKVSHNVSLKVRAPIIPDFLTLFGEVALMDLSDDLVAPLTGGIEMNFKTVDRVILEAEFVNDRKKNGYYEGNPKHVKDVLGALYLEKALTDRFSLSAGFHSFGATRDFMLSGNLVGRIN</sequence>
<proteinExistence type="predicted"/>
<dbReference type="AlphaFoldDB" id="A0A380RV54"/>
<keyword evidence="1" id="KW-0732">Signal</keyword>
<dbReference type="RefSeq" id="WP_109571983.1">
    <property type="nucleotide sequence ID" value="NZ_UHJL01000001.1"/>
</dbReference>
<gene>
    <name evidence="2" type="ORF">SAMN05661053_0524</name>
</gene>
<name>A0A380RV54_FIBSU</name>
<accession>A0A380RV54</accession>
<evidence type="ECO:0000313" key="3">
    <source>
        <dbReference type="Proteomes" id="UP000255423"/>
    </source>
</evidence>
<dbReference type="Proteomes" id="UP000255423">
    <property type="component" value="Unassembled WGS sequence"/>
</dbReference>
<reference evidence="2 3" key="1">
    <citation type="submission" date="2017-08" db="EMBL/GenBank/DDBJ databases">
        <authorList>
            <person name="de Groot N.N."/>
        </authorList>
    </citation>
    <scope>NUCLEOTIDE SEQUENCE [LARGE SCALE GENOMIC DNA]</scope>
    <source>
        <strain evidence="2 3">HM2</strain>
    </source>
</reference>